<dbReference type="EMBL" id="JAJJMA010245225">
    <property type="protein sequence ID" value="MCL7043313.1"/>
    <property type="molecule type" value="Genomic_DNA"/>
</dbReference>
<keyword evidence="7" id="KW-0862">Zinc</keyword>
<dbReference type="Gene3D" id="3.30.40.10">
    <property type="entry name" value="Zinc/RING finger domain, C3HC4 (zinc finger)"/>
    <property type="match status" value="1"/>
</dbReference>
<dbReference type="GO" id="GO:0005634">
    <property type="term" value="C:nucleus"/>
    <property type="evidence" value="ECO:0007669"/>
    <property type="project" value="TreeGrafter"/>
</dbReference>
<dbReference type="CDD" id="cd16667">
    <property type="entry name" value="RING-H2_RNF126-like"/>
    <property type="match status" value="1"/>
</dbReference>
<evidence type="ECO:0000256" key="7">
    <source>
        <dbReference type="ARBA" id="ARBA00022833"/>
    </source>
</evidence>
<evidence type="ECO:0000256" key="8">
    <source>
        <dbReference type="PROSITE-ProRule" id="PRU00175"/>
    </source>
</evidence>
<evidence type="ECO:0000256" key="6">
    <source>
        <dbReference type="ARBA" id="ARBA00022786"/>
    </source>
</evidence>
<evidence type="ECO:0000259" key="9">
    <source>
        <dbReference type="PROSITE" id="PS50089"/>
    </source>
</evidence>
<feature type="domain" description="RING-type" evidence="9">
    <location>
        <begin position="249"/>
        <end position="290"/>
    </location>
</feature>
<reference evidence="10" key="1">
    <citation type="submission" date="2022-03" db="EMBL/GenBank/DDBJ databases">
        <title>A functionally conserved STORR gene fusion in Papaver species that diverged 16.8 million years ago.</title>
        <authorList>
            <person name="Catania T."/>
        </authorList>
    </citation>
    <scope>NUCLEOTIDE SEQUENCE</scope>
    <source>
        <strain evidence="10">S-191538</strain>
    </source>
</reference>
<dbReference type="InterPro" id="IPR001841">
    <property type="entry name" value="Znf_RING"/>
</dbReference>
<dbReference type="GO" id="GO:0006511">
    <property type="term" value="P:ubiquitin-dependent protein catabolic process"/>
    <property type="evidence" value="ECO:0007669"/>
    <property type="project" value="TreeGrafter"/>
</dbReference>
<organism evidence="10 11">
    <name type="scientific">Papaver nudicaule</name>
    <name type="common">Iceland poppy</name>
    <dbReference type="NCBI Taxonomy" id="74823"/>
    <lineage>
        <taxon>Eukaryota</taxon>
        <taxon>Viridiplantae</taxon>
        <taxon>Streptophyta</taxon>
        <taxon>Embryophyta</taxon>
        <taxon>Tracheophyta</taxon>
        <taxon>Spermatophyta</taxon>
        <taxon>Magnoliopsida</taxon>
        <taxon>Ranunculales</taxon>
        <taxon>Papaveraceae</taxon>
        <taxon>Papaveroideae</taxon>
        <taxon>Papaver</taxon>
    </lineage>
</organism>
<dbReference type="EC" id="2.3.2.27" evidence="2"/>
<evidence type="ECO:0000256" key="3">
    <source>
        <dbReference type="ARBA" id="ARBA00022679"/>
    </source>
</evidence>
<dbReference type="SUPFAM" id="SSF57850">
    <property type="entry name" value="RING/U-box"/>
    <property type="match status" value="1"/>
</dbReference>
<dbReference type="PANTHER" id="PTHR45931">
    <property type="entry name" value="SI:CH211-59O9.10"/>
    <property type="match status" value="1"/>
</dbReference>
<dbReference type="InterPro" id="IPR051834">
    <property type="entry name" value="RING_finger_E3_ligase"/>
</dbReference>
<proteinExistence type="predicted"/>
<keyword evidence="3" id="KW-0808">Transferase</keyword>
<evidence type="ECO:0000313" key="10">
    <source>
        <dbReference type="EMBL" id="MCL7043313.1"/>
    </source>
</evidence>
<keyword evidence="6" id="KW-0833">Ubl conjugation pathway</keyword>
<accession>A0AA41VLJ5</accession>
<protein>
    <recommendedName>
        <fullName evidence="2">RING-type E3 ubiquitin transferase</fullName>
        <ecNumber evidence="2">2.3.2.27</ecNumber>
    </recommendedName>
</protein>
<dbReference type="Proteomes" id="UP001177140">
    <property type="component" value="Unassembled WGS sequence"/>
</dbReference>
<dbReference type="GO" id="GO:0061630">
    <property type="term" value="F:ubiquitin protein ligase activity"/>
    <property type="evidence" value="ECO:0007669"/>
    <property type="project" value="UniProtKB-EC"/>
</dbReference>
<dbReference type="SMART" id="SM00184">
    <property type="entry name" value="RING"/>
    <property type="match status" value="1"/>
</dbReference>
<dbReference type="InterPro" id="IPR013083">
    <property type="entry name" value="Znf_RING/FYVE/PHD"/>
</dbReference>
<evidence type="ECO:0000313" key="11">
    <source>
        <dbReference type="Proteomes" id="UP001177140"/>
    </source>
</evidence>
<keyword evidence="11" id="KW-1185">Reference proteome</keyword>
<evidence type="ECO:0000256" key="1">
    <source>
        <dbReference type="ARBA" id="ARBA00000900"/>
    </source>
</evidence>
<dbReference type="AlphaFoldDB" id="A0AA41VLJ5"/>
<gene>
    <name evidence="10" type="ORF">MKW94_014098</name>
</gene>
<keyword evidence="5 8" id="KW-0863">Zinc-finger</keyword>
<dbReference type="PANTHER" id="PTHR45931:SF3">
    <property type="entry name" value="RING ZINC FINGER-CONTAINING PROTEIN"/>
    <property type="match status" value="1"/>
</dbReference>
<keyword evidence="4" id="KW-0479">Metal-binding</keyword>
<dbReference type="Pfam" id="PF13639">
    <property type="entry name" value="zf-RING_2"/>
    <property type="match status" value="1"/>
</dbReference>
<evidence type="ECO:0000256" key="5">
    <source>
        <dbReference type="ARBA" id="ARBA00022771"/>
    </source>
</evidence>
<sequence length="329" mass="36438">MASSSSKNEDELKLKLADLQKQIGKKLMFEDAVSSIKSLLIQNYPSASPSLRKSIYTVVCRVATVLQTRYTAPGFWFAGKELFEQAERLVTESSERQHLKSCIARAREHLHEKENQPEVSESNAGTSRYLFEGHLTVDAEPPRPAWLVAQDFLNVIAAGAGLSQGAREGINTTEAASALMEDLANSTDVSNMVLGDGFQNMEDAIEASLQIIGAGPQRPPPASKEVVKNLPIITVTAEILTGLQSNTKCSVCQEELVVDDQMQELPCKHFFHPPCLKPWLDEHNSCPTCRYELPTDDHNYESKKERDKEAEIERKGAANALRGGEFMYV</sequence>
<dbReference type="PROSITE" id="PS50089">
    <property type="entry name" value="ZF_RING_2"/>
    <property type="match status" value="1"/>
</dbReference>
<evidence type="ECO:0000256" key="4">
    <source>
        <dbReference type="ARBA" id="ARBA00022723"/>
    </source>
</evidence>
<name>A0AA41VLJ5_PAPNU</name>
<dbReference type="GO" id="GO:0016567">
    <property type="term" value="P:protein ubiquitination"/>
    <property type="evidence" value="ECO:0007669"/>
    <property type="project" value="UniProtKB-ARBA"/>
</dbReference>
<comment type="catalytic activity">
    <reaction evidence="1">
        <text>S-ubiquitinyl-[E2 ubiquitin-conjugating enzyme]-L-cysteine + [acceptor protein]-L-lysine = [E2 ubiquitin-conjugating enzyme]-L-cysteine + N(6)-ubiquitinyl-[acceptor protein]-L-lysine.</text>
        <dbReference type="EC" id="2.3.2.27"/>
    </reaction>
</comment>
<dbReference type="GO" id="GO:0008270">
    <property type="term" value="F:zinc ion binding"/>
    <property type="evidence" value="ECO:0007669"/>
    <property type="project" value="UniProtKB-KW"/>
</dbReference>
<evidence type="ECO:0000256" key="2">
    <source>
        <dbReference type="ARBA" id="ARBA00012483"/>
    </source>
</evidence>
<dbReference type="FunFam" id="3.30.40.10:FF:000127">
    <property type="entry name" value="E3 ubiquitin-protein ligase RNF181"/>
    <property type="match status" value="1"/>
</dbReference>
<comment type="caution">
    <text evidence="10">The sequence shown here is derived from an EMBL/GenBank/DDBJ whole genome shotgun (WGS) entry which is preliminary data.</text>
</comment>